<evidence type="ECO:0000313" key="2">
    <source>
        <dbReference type="Proteomes" id="UP001157125"/>
    </source>
</evidence>
<accession>A0ABQ6IKM8</accession>
<keyword evidence="2" id="KW-1185">Reference proteome</keyword>
<reference evidence="2" key="1">
    <citation type="journal article" date="2019" name="Int. J. Syst. Evol. Microbiol.">
        <title>The Global Catalogue of Microorganisms (GCM) 10K type strain sequencing project: providing services to taxonomists for standard genome sequencing and annotation.</title>
        <authorList>
            <consortium name="The Broad Institute Genomics Platform"/>
            <consortium name="The Broad Institute Genome Sequencing Center for Infectious Disease"/>
            <person name="Wu L."/>
            <person name="Ma J."/>
        </authorList>
    </citation>
    <scope>NUCLEOTIDE SEQUENCE [LARGE SCALE GENOMIC DNA]</scope>
    <source>
        <strain evidence="2">NBRC 112299</strain>
    </source>
</reference>
<dbReference type="Proteomes" id="UP001157125">
    <property type="component" value="Unassembled WGS sequence"/>
</dbReference>
<name>A0ABQ6IKM8_9MICO</name>
<organism evidence="1 2">
    <name type="scientific">Demequina litorisediminis</name>
    <dbReference type="NCBI Taxonomy" id="1849022"/>
    <lineage>
        <taxon>Bacteria</taxon>
        <taxon>Bacillati</taxon>
        <taxon>Actinomycetota</taxon>
        <taxon>Actinomycetes</taxon>
        <taxon>Micrococcales</taxon>
        <taxon>Demequinaceae</taxon>
        <taxon>Demequina</taxon>
    </lineage>
</organism>
<dbReference type="EMBL" id="BSUN01000001">
    <property type="protein sequence ID" value="GMA37651.1"/>
    <property type="molecule type" value="Genomic_DNA"/>
</dbReference>
<gene>
    <name evidence="1" type="ORF">GCM10025876_38550</name>
</gene>
<proteinExistence type="predicted"/>
<protein>
    <submittedName>
        <fullName evidence="1">Uncharacterized protein</fullName>
    </submittedName>
</protein>
<comment type="caution">
    <text evidence="1">The sequence shown here is derived from an EMBL/GenBank/DDBJ whole genome shotgun (WGS) entry which is preliminary data.</text>
</comment>
<dbReference type="RefSeq" id="WP_284329215.1">
    <property type="nucleotide sequence ID" value="NZ_BSUN01000001.1"/>
</dbReference>
<evidence type="ECO:0000313" key="1">
    <source>
        <dbReference type="EMBL" id="GMA37651.1"/>
    </source>
</evidence>
<sequence length="275" mass="29030">MFEEKRSRFAAEFGWQAPAAWPTLARGVGGSPDGPTDPAVHRLQKHPEGMAALARGIGDHVPHLPTDGKGWYFTTHHAGARDSRGNRPFPLASRHLLGCLVVAGSMTAGPPCRGRCSTSRASARLGWHASAQVMAPRAVIITADGTATGLTLVNDLPEAWVAPLTVRVVDEAGSVLVEDHRDVTVPSDGHWVIEPSSIPAGAAAVVVDAGGVRGTRWIVPDLELSHPTARIELSDVRVDGEVATLRFTAVTLVRDLVLLAEVDEALADATITGQL</sequence>